<keyword evidence="2 3" id="KW-0040">ANK repeat</keyword>
<dbReference type="InterPro" id="IPR002110">
    <property type="entry name" value="Ankyrin_rpt"/>
</dbReference>
<feature type="region of interest" description="Disordered" evidence="4">
    <location>
        <begin position="203"/>
        <end position="242"/>
    </location>
</feature>
<evidence type="ECO:0000313" key="6">
    <source>
        <dbReference type="Proteomes" id="UP000604046"/>
    </source>
</evidence>
<dbReference type="Pfam" id="PF12796">
    <property type="entry name" value="Ank_2"/>
    <property type="match status" value="1"/>
</dbReference>
<proteinExistence type="predicted"/>
<evidence type="ECO:0000256" key="2">
    <source>
        <dbReference type="ARBA" id="ARBA00023043"/>
    </source>
</evidence>
<dbReference type="PROSITE" id="PS50088">
    <property type="entry name" value="ANK_REPEAT"/>
    <property type="match status" value="1"/>
</dbReference>
<sequence length="242" mass="26051">MGAAGAKALSCQRTCETTCVEHIGVDVYAVTQCVSSGGHPDGDLAGTEAMNVHKLLVAAKEGRQEEIAELLSQGVPIDRRRPFFMKREQEVIGRSGDLHDTRQPGMTALMYAAQSGYPGCCARLLVGRANPNAEDEDGTRPLHFAASSGSLDVCKLLLEYHADVRAQTDDGKAAFDFVPDDAMPTAKHYQMWASVLKRSLTAKAEAERVPTPPTQTDGSGDAKSELNSSLHEQEAQQELHGE</sequence>
<evidence type="ECO:0000256" key="4">
    <source>
        <dbReference type="SAM" id="MobiDB-lite"/>
    </source>
</evidence>
<keyword evidence="6" id="KW-1185">Reference proteome</keyword>
<dbReference type="InterPro" id="IPR036770">
    <property type="entry name" value="Ankyrin_rpt-contain_sf"/>
</dbReference>
<keyword evidence="1" id="KW-0677">Repeat</keyword>
<organism evidence="5 6">
    <name type="scientific">Symbiodinium natans</name>
    <dbReference type="NCBI Taxonomy" id="878477"/>
    <lineage>
        <taxon>Eukaryota</taxon>
        <taxon>Sar</taxon>
        <taxon>Alveolata</taxon>
        <taxon>Dinophyceae</taxon>
        <taxon>Suessiales</taxon>
        <taxon>Symbiodiniaceae</taxon>
        <taxon>Symbiodinium</taxon>
    </lineage>
</organism>
<name>A0A812SXY7_9DINO</name>
<reference evidence="5" key="1">
    <citation type="submission" date="2021-02" db="EMBL/GenBank/DDBJ databases">
        <authorList>
            <person name="Dougan E. K."/>
            <person name="Rhodes N."/>
            <person name="Thang M."/>
            <person name="Chan C."/>
        </authorList>
    </citation>
    <scope>NUCLEOTIDE SEQUENCE</scope>
</reference>
<dbReference type="EMBL" id="CAJNDS010002495">
    <property type="protein sequence ID" value="CAE7497876.1"/>
    <property type="molecule type" value="Genomic_DNA"/>
</dbReference>
<protein>
    <submittedName>
        <fullName evidence="5">Akr1 protein</fullName>
    </submittedName>
</protein>
<evidence type="ECO:0000256" key="1">
    <source>
        <dbReference type="ARBA" id="ARBA00022737"/>
    </source>
</evidence>
<dbReference type="Proteomes" id="UP000604046">
    <property type="component" value="Unassembled WGS sequence"/>
</dbReference>
<dbReference type="AlphaFoldDB" id="A0A812SXY7"/>
<evidence type="ECO:0000313" key="5">
    <source>
        <dbReference type="EMBL" id="CAE7497876.1"/>
    </source>
</evidence>
<comment type="caution">
    <text evidence="5">The sequence shown here is derived from an EMBL/GenBank/DDBJ whole genome shotgun (WGS) entry which is preliminary data.</text>
</comment>
<dbReference type="SMART" id="SM00248">
    <property type="entry name" value="ANK"/>
    <property type="match status" value="2"/>
</dbReference>
<dbReference type="PANTHER" id="PTHR24171">
    <property type="entry name" value="ANKYRIN REPEAT DOMAIN-CONTAINING PROTEIN 39-RELATED"/>
    <property type="match status" value="1"/>
</dbReference>
<gene>
    <name evidence="5" type="primary">akr1</name>
    <name evidence="5" type="ORF">SNAT2548_LOCUS27886</name>
</gene>
<accession>A0A812SXY7</accession>
<dbReference type="SUPFAM" id="SSF48403">
    <property type="entry name" value="Ankyrin repeat"/>
    <property type="match status" value="1"/>
</dbReference>
<dbReference type="PROSITE" id="PS50297">
    <property type="entry name" value="ANK_REP_REGION"/>
    <property type="match status" value="1"/>
</dbReference>
<feature type="repeat" description="ANK" evidence="3">
    <location>
        <begin position="137"/>
        <end position="169"/>
    </location>
</feature>
<feature type="compositionally biased region" description="Basic and acidic residues" evidence="4">
    <location>
        <begin position="231"/>
        <end position="242"/>
    </location>
</feature>
<dbReference type="OrthoDB" id="539213at2759"/>
<evidence type="ECO:0000256" key="3">
    <source>
        <dbReference type="PROSITE-ProRule" id="PRU00023"/>
    </source>
</evidence>
<dbReference type="Gene3D" id="1.25.40.20">
    <property type="entry name" value="Ankyrin repeat-containing domain"/>
    <property type="match status" value="1"/>
</dbReference>